<dbReference type="NCBIfam" id="TIGR03090">
    <property type="entry name" value="SASP_tlp"/>
    <property type="match status" value="1"/>
</dbReference>
<dbReference type="HAMAP" id="MF_01506">
    <property type="entry name" value="Tlp"/>
    <property type="match status" value="1"/>
</dbReference>
<comment type="caution">
    <text evidence="3">The sequence shown here is derived from an EMBL/GenBank/DDBJ whole genome shotgun (WGS) entry which is preliminary data.</text>
</comment>
<comment type="similarity">
    <text evidence="1">Belongs to the Tlp family.</text>
</comment>
<keyword evidence="4" id="KW-1185">Reference proteome</keyword>
<dbReference type="RefSeq" id="WP_306064988.1">
    <property type="nucleotide sequence ID" value="NZ_JAROCA020000001.1"/>
</dbReference>
<keyword evidence="1" id="KW-0749">Sporulation</keyword>
<sequence length="76" mass="8874">MTNNNNQPKPDDRSDNIEKLQQMVEDTIANMEASEETLKYSEGEAREQIKAKNERRKDAIQGMKAEMKDEKQDQQM</sequence>
<gene>
    <name evidence="1 3" type="primary">tlp</name>
    <name evidence="3" type="ORF">P5G51_010610</name>
</gene>
<comment type="induction">
    <text evidence="1">Expressed only in the forespore compartment of sporulating cells.</text>
</comment>
<evidence type="ECO:0000256" key="2">
    <source>
        <dbReference type="SAM" id="MobiDB-lite"/>
    </source>
</evidence>
<dbReference type="InterPro" id="IPR017524">
    <property type="entry name" value="SASP_thioredoxin-like"/>
</dbReference>
<evidence type="ECO:0000313" key="4">
    <source>
        <dbReference type="Proteomes" id="UP001228376"/>
    </source>
</evidence>
<feature type="region of interest" description="Disordered" evidence="2">
    <location>
        <begin position="34"/>
        <end position="76"/>
    </location>
</feature>
<protein>
    <recommendedName>
        <fullName evidence="1">Small, acid-soluble spore protein Tlp</fullName>
    </recommendedName>
</protein>
<evidence type="ECO:0000256" key="1">
    <source>
        <dbReference type="HAMAP-Rule" id="MF_01506"/>
    </source>
</evidence>
<reference evidence="3 4" key="1">
    <citation type="submission" date="2023-10" db="EMBL/GenBank/DDBJ databases">
        <title>179-bfca-hs.</title>
        <authorList>
            <person name="Miliotis G."/>
            <person name="Sengupta P."/>
            <person name="Hameed A."/>
            <person name="Chuvochina M."/>
            <person name="Mcdonagh F."/>
            <person name="Simpson A.C."/>
            <person name="Singh N.K."/>
            <person name="Rekha P.D."/>
            <person name="Raman K."/>
            <person name="Hugenholtz P."/>
            <person name="Venkateswaran K."/>
        </authorList>
    </citation>
    <scope>NUCLEOTIDE SEQUENCE [LARGE SCALE GENOMIC DNA]</scope>
    <source>
        <strain evidence="3 4">179-BFC-A-HS</strain>
    </source>
</reference>
<organism evidence="3 4">
    <name type="scientific">Tigheibacillus jepli</name>
    <dbReference type="NCBI Taxonomy" id="3035914"/>
    <lineage>
        <taxon>Bacteria</taxon>
        <taxon>Bacillati</taxon>
        <taxon>Bacillota</taxon>
        <taxon>Bacilli</taxon>
        <taxon>Bacillales</taxon>
        <taxon>Bacillaceae</taxon>
        <taxon>Tigheibacillus</taxon>
    </lineage>
</organism>
<name>A0ABU5CHE9_9BACI</name>
<proteinExistence type="evidence at transcript level"/>
<comment type="subcellular location">
    <subcellularLocation>
        <location evidence="1">Spore core</location>
    </subcellularLocation>
</comment>
<dbReference type="Pfam" id="PF19824">
    <property type="entry name" value="Tlp"/>
    <property type="match status" value="1"/>
</dbReference>
<accession>A0ABU5CHE9</accession>
<dbReference type="Proteomes" id="UP001228376">
    <property type="component" value="Unassembled WGS sequence"/>
</dbReference>
<evidence type="ECO:0000313" key="3">
    <source>
        <dbReference type="EMBL" id="MDY0405782.1"/>
    </source>
</evidence>
<dbReference type="EMBL" id="JAROCA020000001">
    <property type="protein sequence ID" value="MDY0405782.1"/>
    <property type="molecule type" value="Genomic_DNA"/>
</dbReference>
<feature type="compositionally biased region" description="Basic and acidic residues" evidence="2">
    <location>
        <begin position="36"/>
        <end position="76"/>
    </location>
</feature>